<proteinExistence type="predicted"/>
<feature type="region of interest" description="Disordered" evidence="1">
    <location>
        <begin position="220"/>
        <end position="254"/>
    </location>
</feature>
<evidence type="ECO:0000313" key="2">
    <source>
        <dbReference type="EMBL" id="KAK0631009.1"/>
    </source>
</evidence>
<accession>A0AA40CB14</accession>
<dbReference type="AlphaFoldDB" id="A0AA40CB14"/>
<name>A0AA40CB14_9PEZI</name>
<reference evidence="2" key="1">
    <citation type="submission" date="2023-06" db="EMBL/GenBank/DDBJ databases">
        <title>Genome-scale phylogeny and comparative genomics of the fungal order Sordariales.</title>
        <authorList>
            <consortium name="Lawrence Berkeley National Laboratory"/>
            <person name="Hensen N."/>
            <person name="Bonometti L."/>
            <person name="Westerberg I."/>
            <person name="Brannstrom I.O."/>
            <person name="Guillou S."/>
            <person name="Cros-Aarteil S."/>
            <person name="Calhoun S."/>
            <person name="Haridas S."/>
            <person name="Kuo A."/>
            <person name="Mondo S."/>
            <person name="Pangilinan J."/>
            <person name="Riley R."/>
            <person name="LaButti K."/>
            <person name="Andreopoulos B."/>
            <person name="Lipzen A."/>
            <person name="Chen C."/>
            <person name="Yanf M."/>
            <person name="Daum C."/>
            <person name="Ng V."/>
            <person name="Clum A."/>
            <person name="Steindorff A."/>
            <person name="Ohm R."/>
            <person name="Martin F."/>
            <person name="Silar P."/>
            <person name="Natvig D."/>
            <person name="Lalanne C."/>
            <person name="Gautier V."/>
            <person name="Ament-velasquez S.L."/>
            <person name="Kruys A."/>
            <person name="Hutchinson M.I."/>
            <person name="Powell A.J."/>
            <person name="Barry K."/>
            <person name="Miller A.N."/>
            <person name="Grigoriev I.V."/>
            <person name="Debuchy R."/>
            <person name="Gladieux P."/>
            <person name="Thoren M.H."/>
            <person name="Johannesson H."/>
        </authorList>
    </citation>
    <scope>NUCLEOTIDE SEQUENCE</scope>
    <source>
        <strain evidence="2">SMH3391-2</strain>
    </source>
</reference>
<organism evidence="2 3">
    <name type="scientific">Bombardia bombarda</name>
    <dbReference type="NCBI Taxonomy" id="252184"/>
    <lineage>
        <taxon>Eukaryota</taxon>
        <taxon>Fungi</taxon>
        <taxon>Dikarya</taxon>
        <taxon>Ascomycota</taxon>
        <taxon>Pezizomycotina</taxon>
        <taxon>Sordariomycetes</taxon>
        <taxon>Sordariomycetidae</taxon>
        <taxon>Sordariales</taxon>
        <taxon>Lasiosphaeriaceae</taxon>
        <taxon>Bombardia</taxon>
    </lineage>
</organism>
<dbReference type="EMBL" id="JAULSR010000002">
    <property type="protein sequence ID" value="KAK0631009.1"/>
    <property type="molecule type" value="Genomic_DNA"/>
</dbReference>
<keyword evidence="3" id="KW-1185">Reference proteome</keyword>
<evidence type="ECO:0000256" key="1">
    <source>
        <dbReference type="SAM" id="MobiDB-lite"/>
    </source>
</evidence>
<dbReference type="Proteomes" id="UP001174934">
    <property type="component" value="Unassembled WGS sequence"/>
</dbReference>
<protein>
    <submittedName>
        <fullName evidence="2">Uncharacterized protein</fullName>
    </submittedName>
</protein>
<gene>
    <name evidence="2" type="ORF">B0T17DRAFT_507434</name>
</gene>
<evidence type="ECO:0000313" key="3">
    <source>
        <dbReference type="Proteomes" id="UP001174934"/>
    </source>
</evidence>
<sequence>MCRPRCRPCRYYRWESFGTWTRKLRTFSCDDSVIVEHLIDEKWSHITPQTCPAFWHRRKPHVAEPYKCAFVRSEIVTKDHMVQRLKDYIKNWDLQLWSLVQRRHASRLAHRFHVAGSSVFLDSGILETPSNGKEVTLHYAANNAWAEVSTFLRHLNLDMAGYNKWIAGDVMPVVSLDQTKFNSWELSNNDLLGKHQVDCYTNLKSLESLELDGGDIRIPQGGLGAQNSGEHNAGEGDASGHNGGGPSLGGHIRRQRHNRRRLTECLFCAYLLGRSLHP</sequence>
<comment type="caution">
    <text evidence="2">The sequence shown here is derived from an EMBL/GenBank/DDBJ whole genome shotgun (WGS) entry which is preliminary data.</text>
</comment>